<keyword evidence="14 17" id="KW-0472">Membrane</keyword>
<evidence type="ECO:0000256" key="3">
    <source>
        <dbReference type="ARBA" id="ARBA00022448"/>
    </source>
</evidence>
<comment type="cofactor">
    <cofactor evidence="16 17">
        <name>Fe cation</name>
        <dbReference type="ChEBI" id="CHEBI:24875"/>
    </cofactor>
    <text evidence="16 17">Binds 2 iron ions per subunit.</text>
</comment>
<evidence type="ECO:0000256" key="8">
    <source>
        <dbReference type="ARBA" id="ARBA00022946"/>
    </source>
</evidence>
<organism evidence="19 20">
    <name type="scientific">Lactarius akahatsu</name>
    <dbReference type="NCBI Taxonomy" id="416441"/>
    <lineage>
        <taxon>Eukaryota</taxon>
        <taxon>Fungi</taxon>
        <taxon>Dikarya</taxon>
        <taxon>Basidiomycota</taxon>
        <taxon>Agaricomycotina</taxon>
        <taxon>Agaricomycetes</taxon>
        <taxon>Russulales</taxon>
        <taxon>Russulaceae</taxon>
        <taxon>Lactarius</taxon>
    </lineage>
</organism>
<protein>
    <recommendedName>
        <fullName evidence="17">Alternative oxidase</fullName>
        <ecNumber evidence="17">1.-.-.-</ecNumber>
    </recommendedName>
</protein>
<feature type="binding site" evidence="16">
    <location>
        <position position="100"/>
    </location>
    <ligand>
        <name>Fe cation</name>
        <dbReference type="ChEBI" id="CHEBI:24875"/>
        <label>1</label>
    </ligand>
</feature>
<evidence type="ECO:0000256" key="17">
    <source>
        <dbReference type="RuleBase" id="RU003779"/>
    </source>
</evidence>
<reference evidence="19" key="1">
    <citation type="submission" date="2022-01" db="EMBL/GenBank/DDBJ databases">
        <title>Comparative genomics reveals a dynamic genome evolution in the ectomycorrhizal milk-cap (Lactarius) mushrooms.</title>
        <authorList>
            <consortium name="DOE Joint Genome Institute"/>
            <person name="Lebreton A."/>
            <person name="Tang N."/>
            <person name="Kuo A."/>
            <person name="LaButti K."/>
            <person name="Drula E."/>
            <person name="Barry K."/>
            <person name="Clum A."/>
            <person name="Lipzen A."/>
            <person name="Mousain D."/>
            <person name="Ng V."/>
            <person name="Wang R."/>
            <person name="Wang X."/>
            <person name="Dai Y."/>
            <person name="Henrissat B."/>
            <person name="Grigoriev I.V."/>
            <person name="Guerin-Laguette A."/>
            <person name="Yu F."/>
            <person name="Martin F.M."/>
        </authorList>
    </citation>
    <scope>NUCLEOTIDE SEQUENCE</scope>
    <source>
        <strain evidence="19">QP</strain>
    </source>
</reference>
<evidence type="ECO:0000256" key="14">
    <source>
        <dbReference type="ARBA" id="ARBA00023136"/>
    </source>
</evidence>
<evidence type="ECO:0000256" key="16">
    <source>
        <dbReference type="PIRSR" id="PIRSR005229-1"/>
    </source>
</evidence>
<evidence type="ECO:0000256" key="15">
    <source>
        <dbReference type="ARBA" id="ARBA00025285"/>
    </source>
</evidence>
<feature type="binding site" evidence="16">
    <location>
        <position position="139"/>
    </location>
    <ligand>
        <name>Fe cation</name>
        <dbReference type="ChEBI" id="CHEBI:24875"/>
        <label>1</label>
    </ligand>
</feature>
<dbReference type="GO" id="GO:0005743">
    <property type="term" value="C:mitochondrial inner membrane"/>
    <property type="evidence" value="ECO:0007669"/>
    <property type="project" value="UniProtKB-SubCell"/>
</dbReference>
<keyword evidence="5 17" id="KW-0812">Transmembrane</keyword>
<keyword evidence="11 17" id="KW-0560">Oxidoreductase</keyword>
<keyword evidence="10 18" id="KW-1133">Transmembrane helix</keyword>
<evidence type="ECO:0000256" key="1">
    <source>
        <dbReference type="ARBA" id="ARBA00004273"/>
    </source>
</evidence>
<evidence type="ECO:0000256" key="9">
    <source>
        <dbReference type="ARBA" id="ARBA00022982"/>
    </source>
</evidence>
<keyword evidence="6 16" id="KW-0479">Metal-binding</keyword>
<evidence type="ECO:0000256" key="12">
    <source>
        <dbReference type="ARBA" id="ARBA00023004"/>
    </source>
</evidence>
<evidence type="ECO:0000256" key="4">
    <source>
        <dbReference type="ARBA" id="ARBA00022660"/>
    </source>
</evidence>
<keyword evidence="4 17" id="KW-0679">Respiratory chain</keyword>
<evidence type="ECO:0000313" key="20">
    <source>
        <dbReference type="Proteomes" id="UP001201163"/>
    </source>
</evidence>
<feature type="binding site" evidence="16">
    <location>
        <position position="190"/>
    </location>
    <ligand>
        <name>Fe cation</name>
        <dbReference type="ChEBI" id="CHEBI:24875"/>
        <label>2</label>
    </ligand>
</feature>
<evidence type="ECO:0000256" key="10">
    <source>
        <dbReference type="ARBA" id="ARBA00022989"/>
    </source>
</evidence>
<dbReference type="PANTHER" id="PTHR31803">
    <property type="entry name" value="ALTERNATIVE OXIDASE"/>
    <property type="match status" value="1"/>
</dbReference>
<evidence type="ECO:0000256" key="2">
    <source>
        <dbReference type="ARBA" id="ARBA00008388"/>
    </source>
</evidence>
<keyword evidence="12 16" id="KW-0408">Iron</keyword>
<dbReference type="GO" id="GO:0010230">
    <property type="term" value="P:alternative respiration"/>
    <property type="evidence" value="ECO:0007669"/>
    <property type="project" value="TreeGrafter"/>
</dbReference>
<accession>A0AAD4LTE9</accession>
<dbReference type="Pfam" id="PF01786">
    <property type="entry name" value="AOX"/>
    <property type="match status" value="1"/>
</dbReference>
<feature type="transmembrane region" description="Helical" evidence="18">
    <location>
        <begin position="154"/>
        <end position="177"/>
    </location>
</feature>
<dbReference type="EC" id="1.-.-.-" evidence="17"/>
<dbReference type="AlphaFoldDB" id="A0AAD4LTE9"/>
<dbReference type="GO" id="GO:0046872">
    <property type="term" value="F:metal ion binding"/>
    <property type="evidence" value="ECO:0007669"/>
    <property type="project" value="UniProtKB-UniRule"/>
</dbReference>
<dbReference type="FunFam" id="1.20.1260.140:FF:000002">
    <property type="entry name" value="Alternative oxidase"/>
    <property type="match status" value="1"/>
</dbReference>
<evidence type="ECO:0000256" key="13">
    <source>
        <dbReference type="ARBA" id="ARBA00023128"/>
    </source>
</evidence>
<evidence type="ECO:0000313" key="19">
    <source>
        <dbReference type="EMBL" id="KAH8998486.1"/>
    </source>
</evidence>
<dbReference type="EMBL" id="JAKELL010000005">
    <property type="protein sequence ID" value="KAH8998486.1"/>
    <property type="molecule type" value="Genomic_DNA"/>
</dbReference>
<gene>
    <name evidence="19" type="ORF">EDB92DRAFT_1175826</name>
</gene>
<feature type="binding site" evidence="16">
    <location>
        <position position="244"/>
    </location>
    <ligand>
        <name>Fe cation</name>
        <dbReference type="ChEBI" id="CHEBI:24875"/>
        <label>2</label>
    </ligand>
</feature>
<evidence type="ECO:0000256" key="6">
    <source>
        <dbReference type="ARBA" id="ARBA00022723"/>
    </source>
</evidence>
<feature type="binding site" evidence="16">
    <location>
        <position position="247"/>
    </location>
    <ligand>
        <name>Fe cation</name>
        <dbReference type="ChEBI" id="CHEBI:24875"/>
        <label>2</label>
    </ligand>
</feature>
<dbReference type="PIRSF" id="PIRSF005229">
    <property type="entry name" value="AOX"/>
    <property type="match status" value="1"/>
</dbReference>
<evidence type="ECO:0000256" key="7">
    <source>
        <dbReference type="ARBA" id="ARBA00022792"/>
    </source>
</evidence>
<dbReference type="Proteomes" id="UP001201163">
    <property type="component" value="Unassembled WGS sequence"/>
</dbReference>
<keyword evidence="13" id="KW-0496">Mitochondrion</keyword>
<keyword evidence="7" id="KW-0999">Mitochondrion inner membrane</keyword>
<dbReference type="InterPro" id="IPR002680">
    <property type="entry name" value="AOX"/>
</dbReference>
<dbReference type="CDD" id="cd01053">
    <property type="entry name" value="AOX"/>
    <property type="match status" value="1"/>
</dbReference>
<proteinExistence type="inferred from homology"/>
<evidence type="ECO:0000256" key="18">
    <source>
        <dbReference type="SAM" id="Phobius"/>
    </source>
</evidence>
<dbReference type="GO" id="GO:0009916">
    <property type="term" value="F:alternative oxidase activity"/>
    <property type="evidence" value="ECO:0007669"/>
    <property type="project" value="UniProtKB-UniRule"/>
</dbReference>
<keyword evidence="3" id="KW-0813">Transport</keyword>
<feature type="binding site" evidence="16">
    <location>
        <position position="244"/>
    </location>
    <ligand>
        <name>Fe cation</name>
        <dbReference type="ChEBI" id="CHEBI:24875"/>
        <label>1</label>
    </ligand>
</feature>
<comment type="caution">
    <text evidence="19">The sequence shown here is derived from an EMBL/GenBank/DDBJ whole genome shotgun (WGS) entry which is preliminary data.</text>
</comment>
<comment type="subcellular location">
    <subcellularLocation>
        <location evidence="1">Mitochondrion inner membrane</location>
    </subcellularLocation>
</comment>
<dbReference type="InterPro" id="IPR038659">
    <property type="entry name" value="AOX_sf"/>
</dbReference>
<feature type="binding site" evidence="16">
    <location>
        <position position="142"/>
    </location>
    <ligand>
        <name>Fe cation</name>
        <dbReference type="ChEBI" id="CHEBI:24875"/>
        <label>1</label>
    </ligand>
</feature>
<comment type="function">
    <text evidence="15">Catalyzes cyanide-resistant oxygen consumption. May increase respiration when the cytochrome respiratory pathway is restricted, or in response to low temperatures.</text>
</comment>
<evidence type="ECO:0000256" key="5">
    <source>
        <dbReference type="ARBA" id="ARBA00022692"/>
    </source>
</evidence>
<feature type="binding site" evidence="16">
    <location>
        <position position="139"/>
    </location>
    <ligand>
        <name>Fe cation</name>
        <dbReference type="ChEBI" id="CHEBI:24875"/>
        <label>2</label>
    </ligand>
</feature>
<dbReference type="PANTHER" id="PTHR31803:SF3">
    <property type="entry name" value="ALTERNATIVE OXIDASE"/>
    <property type="match status" value="1"/>
</dbReference>
<keyword evidence="8" id="KW-0809">Transit peptide</keyword>
<keyword evidence="20" id="KW-1185">Reference proteome</keyword>
<dbReference type="Gene3D" id="1.20.1260.140">
    <property type="entry name" value="Alternative oxidase"/>
    <property type="match status" value="1"/>
</dbReference>
<name>A0AAD4LTE9_9AGAM</name>
<evidence type="ECO:0000256" key="11">
    <source>
        <dbReference type="ARBA" id="ARBA00023002"/>
    </source>
</evidence>
<sequence>MLPPLEAPEKQHITGDWVLFHPVYTPGELKAVDVLHRTPQTLSDKFAYRLVRLCRWGFDFVSGYKDRPIPPGSNMSLEELRKGKYVMDEKQWMTRILFLESIAGVPGMVAATLRHLKSIRLMRRDSGWIHTLLEEAENERMHLMTFFALRDPGIALRALVLAAQGVFYNIFFLSYVVSPKTCHRFVGHLEEEAVRTYTHAIEELEKGHLPEWENKDAPSIAKDYWRLEENATIRDVLYAVRSDETTHRFVNHSLGNLEPTDVNPFAIREPDMHTKGKHIEFTREKSAEYVKDADNLIRRHSSD</sequence>
<comment type="similarity">
    <text evidence="2 17">Belongs to the alternative oxidase family.</text>
</comment>
<dbReference type="GO" id="GO:0098803">
    <property type="term" value="C:respiratory chain complex"/>
    <property type="evidence" value="ECO:0007669"/>
    <property type="project" value="UniProtKB-UniRule"/>
</dbReference>
<keyword evidence="9 17" id="KW-0249">Electron transport</keyword>